<dbReference type="PANTHER" id="PTHR30287">
    <property type="entry name" value="MEMBRANE COMPONENT OF PREDICTED ABC SUPERFAMILY METABOLITE UPTAKE TRANSPORTER"/>
    <property type="match status" value="1"/>
</dbReference>
<dbReference type="Proteomes" id="UP000580910">
    <property type="component" value="Unassembled WGS sequence"/>
</dbReference>
<feature type="transmembrane region" description="Helical" evidence="6">
    <location>
        <begin position="428"/>
        <end position="448"/>
    </location>
</feature>
<dbReference type="InterPro" id="IPR038766">
    <property type="entry name" value="Membrane_comp_ABC_pdt"/>
</dbReference>
<feature type="transmembrane region" description="Helical" evidence="6">
    <location>
        <begin position="512"/>
        <end position="531"/>
    </location>
</feature>
<reference evidence="8 9" key="1">
    <citation type="submission" date="2020-07" db="EMBL/GenBank/DDBJ databases">
        <title>Sequencing the genomes of 1000 actinobacteria strains.</title>
        <authorList>
            <person name="Klenk H.-P."/>
        </authorList>
    </citation>
    <scope>NUCLEOTIDE SEQUENCE [LARGE SCALE GENOMIC DNA]</scope>
    <source>
        <strain evidence="8 9">DSM 21349</strain>
    </source>
</reference>
<dbReference type="AlphaFoldDB" id="A0A7W3J3R3"/>
<name>A0A7W3J3R3_9ACTN</name>
<gene>
    <name evidence="8" type="ORF">FB382_004063</name>
</gene>
<comment type="caution">
    <text evidence="8">The sequence shown here is derived from an EMBL/GenBank/DDBJ whole genome shotgun (WGS) entry which is preliminary data.</text>
</comment>
<keyword evidence="2" id="KW-1003">Cell membrane</keyword>
<dbReference type="EMBL" id="JACGXA010000003">
    <property type="protein sequence ID" value="MBA8805718.1"/>
    <property type="molecule type" value="Genomic_DNA"/>
</dbReference>
<evidence type="ECO:0000256" key="6">
    <source>
        <dbReference type="SAM" id="Phobius"/>
    </source>
</evidence>
<feature type="transmembrane region" description="Helical" evidence="6">
    <location>
        <begin position="935"/>
        <end position="957"/>
    </location>
</feature>
<protein>
    <recommendedName>
        <fullName evidence="7">ABC3 transporter permease C-terminal domain-containing protein</fullName>
    </recommendedName>
</protein>
<organism evidence="8 9">
    <name type="scientific">Nocardioides ginsengisegetis</name>
    <dbReference type="NCBI Taxonomy" id="661491"/>
    <lineage>
        <taxon>Bacteria</taxon>
        <taxon>Bacillati</taxon>
        <taxon>Actinomycetota</taxon>
        <taxon>Actinomycetes</taxon>
        <taxon>Propionibacteriales</taxon>
        <taxon>Nocardioidaceae</taxon>
        <taxon>Nocardioides</taxon>
    </lineage>
</organism>
<feature type="transmembrane region" description="Helical" evidence="6">
    <location>
        <begin position="883"/>
        <end position="905"/>
    </location>
</feature>
<keyword evidence="5 6" id="KW-0472">Membrane</keyword>
<dbReference type="RefSeq" id="WP_182541745.1">
    <property type="nucleotide sequence ID" value="NZ_JACGXA010000003.1"/>
</dbReference>
<sequence length="1019" mass="105310">MRTMLATVIRGLRARGLLSAGSVLLTALAIGSAVLGPIFQVAVTSSYLVTRLDEAPNQLTGLTWTFDPSPGTTRTTYDAVQHAVDATDGGPGPYAAPQTSLESVRASALGGIAMLLATPDGGACAHLEVTGACPQQPGEVLMLGGDLRDTHHAIGDTITIDDPLGDVVVVGSYRVPPSAEDYWFDLGRFASTPRRTDERTGVVTPYTPAPFVTVPASFGELPVSAWSVRVDRRLVAPADLTIADIDDAQAAADALPIEQAAEVEGGRLSSTSINDIRAIAAEVRAQQRTAKASIAPAVLSLVLVALALLLRLLMAAADLRLPELALASLRGLSRRQMWALGLSEPITLLLLSVPTGAVVGIGLALGLVRWWLVPGLPLPLPWTAILAGGAVALAAIGVAVLAVGLVLRVSLSEQLTGVRRPRETSRTGLIVQLVLVAAAIAVLVSKLSGGKPGDPDVTDLVLPVLLAVVAGVAATRITAGGATWWTRARRRTRSLASFVAARAISRRQEGTLVILPVTAAIAICVFGAGVYGSAAQWRASVAATAAPAPVVWTSPLPMNRTVALTHTLDPDGRYLMAVSRLNTLGPTYTVADTSRLARVSSWQEQWTPGVPVEQVAAALALKADVPRVTGRRIGITVDQQLESDSDVYVRLRLGVEGDRAHYVFLGPFGAGTSSRAGAAPYCSKGCDLEGMTIGGPAALTAQMKGTLTISGIEVDGTPVTGGIDGAGWVRAPDSSAAEAVTDIRSSGDSLEVDIDSGGDRVIAQLASGALPTALPVVKGVDASTSAQAGSFGSTSSTEFAVDPVITAQSVPFLGPNGLLIDYKMLTTDRTIYEQKSTVYVLARSDAPKSVTQGLQDRGASISTTFAEVQHTLDQGAYALALRLYAVVAVLVLLMALAGLFVSTAVQLPARRRDAAALRVVGVPRGSVMSAVIREFAVVLGGTAVAGLAAGTLAQYVVLRTVTLGYVENLSTPALVAAVDVPRLLLLTAATALVFGTVALASAGLTVRGARGATLRENAR</sequence>
<feature type="domain" description="ABC3 transporter permease C-terminal" evidence="7">
    <location>
        <begin position="886"/>
        <end position="1001"/>
    </location>
</feature>
<dbReference type="InterPro" id="IPR003838">
    <property type="entry name" value="ABC3_permease_C"/>
</dbReference>
<evidence type="ECO:0000256" key="2">
    <source>
        <dbReference type="ARBA" id="ARBA00022475"/>
    </source>
</evidence>
<dbReference type="GO" id="GO:0005886">
    <property type="term" value="C:plasma membrane"/>
    <property type="evidence" value="ECO:0007669"/>
    <property type="project" value="UniProtKB-SubCell"/>
</dbReference>
<evidence type="ECO:0000259" key="7">
    <source>
        <dbReference type="Pfam" id="PF02687"/>
    </source>
</evidence>
<comment type="subcellular location">
    <subcellularLocation>
        <location evidence="1">Cell membrane</location>
        <topology evidence="1">Multi-pass membrane protein</topology>
    </subcellularLocation>
</comment>
<feature type="transmembrane region" description="Helical" evidence="6">
    <location>
        <begin position="460"/>
        <end position="485"/>
    </location>
</feature>
<accession>A0A7W3J3R3</accession>
<evidence type="ECO:0000313" key="9">
    <source>
        <dbReference type="Proteomes" id="UP000580910"/>
    </source>
</evidence>
<keyword evidence="4 6" id="KW-1133">Transmembrane helix</keyword>
<feature type="transmembrane region" description="Helical" evidence="6">
    <location>
        <begin position="294"/>
        <end position="314"/>
    </location>
</feature>
<feature type="transmembrane region" description="Helical" evidence="6">
    <location>
        <begin position="384"/>
        <end position="407"/>
    </location>
</feature>
<evidence type="ECO:0000256" key="3">
    <source>
        <dbReference type="ARBA" id="ARBA00022692"/>
    </source>
</evidence>
<keyword evidence="9" id="KW-1185">Reference proteome</keyword>
<dbReference type="Pfam" id="PF02687">
    <property type="entry name" value="FtsX"/>
    <property type="match status" value="1"/>
</dbReference>
<keyword evidence="3 6" id="KW-0812">Transmembrane</keyword>
<evidence type="ECO:0000256" key="1">
    <source>
        <dbReference type="ARBA" id="ARBA00004651"/>
    </source>
</evidence>
<evidence type="ECO:0000313" key="8">
    <source>
        <dbReference type="EMBL" id="MBA8805718.1"/>
    </source>
</evidence>
<feature type="transmembrane region" description="Helical" evidence="6">
    <location>
        <begin position="346"/>
        <end position="372"/>
    </location>
</feature>
<evidence type="ECO:0000256" key="4">
    <source>
        <dbReference type="ARBA" id="ARBA00022989"/>
    </source>
</evidence>
<dbReference type="PANTHER" id="PTHR30287:SF2">
    <property type="entry name" value="BLL1001 PROTEIN"/>
    <property type="match status" value="1"/>
</dbReference>
<proteinExistence type="predicted"/>
<feature type="transmembrane region" description="Helical" evidence="6">
    <location>
        <begin position="983"/>
        <end position="1006"/>
    </location>
</feature>
<evidence type="ECO:0000256" key="5">
    <source>
        <dbReference type="ARBA" id="ARBA00023136"/>
    </source>
</evidence>